<feature type="domain" description="FAD-binding" evidence="1">
    <location>
        <begin position="2"/>
        <end position="313"/>
    </location>
</feature>
<dbReference type="InterPro" id="IPR002938">
    <property type="entry name" value="FAD-bd"/>
</dbReference>
<dbReference type="PRINTS" id="PR00420">
    <property type="entry name" value="RNGMNOXGNASE"/>
</dbReference>
<evidence type="ECO:0000259" key="1">
    <source>
        <dbReference type="Pfam" id="PF01494"/>
    </source>
</evidence>
<dbReference type="Proteomes" id="UP000292027">
    <property type="component" value="Unassembled WGS sequence"/>
</dbReference>
<sequence length="402" mass="43705">MTTVLISGASVAGPALAYWLQRYGFTTTVVERAPAPRAGGYAVDFRGASMKVLERMGILDAVRAKATDMGDITYVNERGKRVASTPPSALSGELEILRGDLVEILYSRTADTTEYLFGDSIASLTDDGSSVDVVFESGLTRRFDLVIGADGQHSTVRRIAFGPESSYAHDLGYYVSVSTVANHLNLDHTGQILNVPGKTVGTYSARSNTEAKALFYFTAKGKLDYDRRDAESQKAIIDEQFAGIGWEVPTLLAGMRQAPDFYFDSITQIKLDSYSRGRVALVGDAGYCASSLSGMGTSLAIVGAYVLAGQLHAAGGDHTRAFAEYDVRMKGFVAACQKLAHEGAMWFIPGSKWFMKLRNLTLRMMPHLPWRKVIEQAPLKVGNAIELTTYEDLPARPAAPRR</sequence>
<name>A0A4Q7XBA2_9ACTN</name>
<dbReference type="Gene3D" id="3.50.50.60">
    <property type="entry name" value="FAD/NAD(P)-binding domain"/>
    <property type="match status" value="1"/>
</dbReference>
<evidence type="ECO:0000313" key="2">
    <source>
        <dbReference type="EMBL" id="RZU20404.1"/>
    </source>
</evidence>
<dbReference type="OrthoDB" id="3212532at2"/>
<dbReference type="AlphaFoldDB" id="A0A4Q7XBA2"/>
<dbReference type="Gene3D" id="3.30.9.10">
    <property type="entry name" value="D-Amino Acid Oxidase, subunit A, domain 2"/>
    <property type="match status" value="1"/>
</dbReference>
<proteinExistence type="predicted"/>
<evidence type="ECO:0000313" key="3">
    <source>
        <dbReference type="Proteomes" id="UP000292027"/>
    </source>
</evidence>
<gene>
    <name evidence="2" type="ORF">EV645_2636</name>
</gene>
<dbReference type="Pfam" id="PF01494">
    <property type="entry name" value="FAD_binding_3"/>
    <property type="match status" value="1"/>
</dbReference>
<dbReference type="GO" id="GO:0071949">
    <property type="term" value="F:FAD binding"/>
    <property type="evidence" value="ECO:0007669"/>
    <property type="project" value="InterPro"/>
</dbReference>
<dbReference type="EMBL" id="SHKR01000011">
    <property type="protein sequence ID" value="RZU20404.1"/>
    <property type="molecule type" value="Genomic_DNA"/>
</dbReference>
<dbReference type="SUPFAM" id="SSF51905">
    <property type="entry name" value="FAD/NAD(P)-binding domain"/>
    <property type="match status" value="1"/>
</dbReference>
<accession>A0A4Q7XBA2</accession>
<organism evidence="2 3">
    <name type="scientific">Kribbella rubisoli</name>
    <dbReference type="NCBI Taxonomy" id="3075929"/>
    <lineage>
        <taxon>Bacteria</taxon>
        <taxon>Bacillati</taxon>
        <taxon>Actinomycetota</taxon>
        <taxon>Actinomycetes</taxon>
        <taxon>Propionibacteriales</taxon>
        <taxon>Kribbellaceae</taxon>
        <taxon>Kribbella</taxon>
    </lineage>
</organism>
<reference evidence="2 3" key="1">
    <citation type="journal article" date="2015" name="Stand. Genomic Sci.">
        <title>Genomic Encyclopedia of Bacterial and Archaeal Type Strains, Phase III: the genomes of soil and plant-associated and newly described type strains.</title>
        <authorList>
            <person name="Whitman W.B."/>
            <person name="Woyke T."/>
            <person name="Klenk H.P."/>
            <person name="Zhou Y."/>
            <person name="Lilburn T.G."/>
            <person name="Beck B.J."/>
            <person name="De Vos P."/>
            <person name="Vandamme P."/>
            <person name="Eisen J.A."/>
            <person name="Garrity G."/>
            <person name="Hugenholtz P."/>
            <person name="Kyrpides N.C."/>
        </authorList>
    </citation>
    <scope>NUCLEOTIDE SEQUENCE [LARGE SCALE GENOMIC DNA]</scope>
    <source>
        <strain evidence="2 3">VKM Ac-2540</strain>
    </source>
</reference>
<dbReference type="PANTHER" id="PTHR46865:SF2">
    <property type="entry name" value="MONOOXYGENASE"/>
    <property type="match status" value="1"/>
</dbReference>
<dbReference type="InterPro" id="IPR036188">
    <property type="entry name" value="FAD/NAD-bd_sf"/>
</dbReference>
<comment type="caution">
    <text evidence="2">The sequence shown here is derived from an EMBL/GenBank/DDBJ whole genome shotgun (WGS) entry which is preliminary data.</text>
</comment>
<protein>
    <submittedName>
        <fullName evidence="2">2-polyprenyl-6-methoxyphenol hydroxylase-like FAD-dependent oxidoreductase</fullName>
    </submittedName>
</protein>
<dbReference type="RefSeq" id="WP_130443004.1">
    <property type="nucleotide sequence ID" value="NZ_SHKR01000011.1"/>
</dbReference>
<keyword evidence="3" id="KW-1185">Reference proteome</keyword>
<dbReference type="InterPro" id="IPR051704">
    <property type="entry name" value="FAD_aromatic-hydroxylase"/>
</dbReference>
<dbReference type="PANTHER" id="PTHR46865">
    <property type="entry name" value="OXIDOREDUCTASE-RELATED"/>
    <property type="match status" value="1"/>
</dbReference>